<dbReference type="Proteomes" id="UP000460558">
    <property type="component" value="Unassembled WGS sequence"/>
</dbReference>
<comment type="caution">
    <text evidence="2">The sequence shown here is derived from an EMBL/GenBank/DDBJ whole genome shotgun (WGS) entry which is preliminary data.</text>
</comment>
<organism evidence="2 3">
    <name type="scientific">Streptomyces katsurahamanus</name>
    <dbReference type="NCBI Taxonomy" id="2577098"/>
    <lineage>
        <taxon>Bacteria</taxon>
        <taxon>Bacillati</taxon>
        <taxon>Actinomycetota</taxon>
        <taxon>Actinomycetes</taxon>
        <taxon>Kitasatosporales</taxon>
        <taxon>Streptomycetaceae</taxon>
        <taxon>Streptomyces</taxon>
    </lineage>
</organism>
<feature type="transmembrane region" description="Helical" evidence="1">
    <location>
        <begin position="139"/>
        <end position="162"/>
    </location>
</feature>
<evidence type="ECO:0000313" key="2">
    <source>
        <dbReference type="EMBL" id="MQS36574.1"/>
    </source>
</evidence>
<feature type="transmembrane region" description="Helical" evidence="1">
    <location>
        <begin position="174"/>
        <end position="192"/>
    </location>
</feature>
<evidence type="ECO:0000313" key="3">
    <source>
        <dbReference type="Proteomes" id="UP000460558"/>
    </source>
</evidence>
<dbReference type="RefSeq" id="WP_153483305.1">
    <property type="nucleotide sequence ID" value="NZ_VDEQ01000137.1"/>
</dbReference>
<protein>
    <submittedName>
        <fullName evidence="2">DUF998 domain-containing protein</fullName>
    </submittedName>
</protein>
<keyword evidence="1" id="KW-0472">Membrane</keyword>
<name>A0ABW9NU33_9ACTN</name>
<dbReference type="EMBL" id="VDEQ01000137">
    <property type="protein sequence ID" value="MQS36574.1"/>
    <property type="molecule type" value="Genomic_DNA"/>
</dbReference>
<evidence type="ECO:0000256" key="1">
    <source>
        <dbReference type="SAM" id="Phobius"/>
    </source>
</evidence>
<accession>A0ABW9NU33</accession>
<reference evidence="2 3" key="1">
    <citation type="submission" date="2019-06" db="EMBL/GenBank/DDBJ databases">
        <title>Comparative genomics and metabolomics analyses of clavulanic acid producing Streptomyces species provides insight into specialized metabolism and evolution of beta-lactam biosynthetic gene clusters.</title>
        <authorList>
            <person name="Moore M.A."/>
            <person name="Cruz-Morales P."/>
            <person name="Barona Gomez F."/>
            <person name="Kapil T."/>
        </authorList>
    </citation>
    <scope>NUCLEOTIDE SEQUENCE [LARGE SCALE GENOMIC DNA]</scope>
    <source>
        <strain evidence="2 3">T-272</strain>
    </source>
</reference>
<gene>
    <name evidence="2" type="ORF">FFZ77_13425</name>
</gene>
<feature type="transmembrane region" description="Helical" evidence="1">
    <location>
        <begin position="198"/>
        <end position="222"/>
    </location>
</feature>
<feature type="transmembrane region" description="Helical" evidence="1">
    <location>
        <begin position="99"/>
        <end position="119"/>
    </location>
</feature>
<keyword evidence="1" id="KW-1133">Transmembrane helix</keyword>
<proteinExistence type="predicted"/>
<sequence>MTALQQSPAAHAATAAAPVLSTRTLLRAGAAAAPVWTVVALTQAVARDGFDITRHPLSALSNGEPGWIQIANFIVTGTLMALGAMGLRRTLRGTPGGTWAPWLALTGGIGIIAGGLFVMDPADGFPSGTPAGPPETLSGASIGHMAAGSIAFLSLIAANYVLGRHFSRAGQRGRAVLSRIAATGLLLGNGWAMSGGTWGTVTLAAGVMGAMLWLSTVCAWGAQVRRGGLGRASR</sequence>
<keyword evidence="1" id="KW-0812">Transmembrane</keyword>
<keyword evidence="3" id="KW-1185">Reference proteome</keyword>
<dbReference type="Pfam" id="PF06197">
    <property type="entry name" value="DUF998"/>
    <property type="match status" value="1"/>
</dbReference>
<feature type="transmembrane region" description="Helical" evidence="1">
    <location>
        <begin position="66"/>
        <end position="87"/>
    </location>
</feature>
<feature type="transmembrane region" description="Helical" evidence="1">
    <location>
        <begin position="25"/>
        <end position="46"/>
    </location>
</feature>
<dbReference type="InterPro" id="IPR009339">
    <property type="entry name" value="DUF998"/>
</dbReference>